<sequence>MGKSRQNRKKGNRSDPIAKPVKPLSDPELIALRESRILPVVKDLQSPEVKNRSAAAKAIANIVQDAKCRKLLLREQIVHIVLTETLTDNSIESRAAGWNILRVLVQEEESDFAVHLFRIDVLTAIEYAGKAVVNAIASAEAPFAKTPKVQQELVWEVAGCLVFLIGALAVARDEILQAIVANRTVLRFLFVLVTNASTPADLLEEILSSLMALSEENIEFGQALIDDQETRCYSHLLKLKDSGGSRGMLSCGVLHNVFFSLQWQDGSPGVDGASDAMLVPSIAKVLETTALAHTANGNHSADPADVLQLAFEVLASIGGDFQSALERGNQQGKKTNPEAKTDEERGEIEDGDPMEEDEPDVPAGNDEVGEDEEEDNEEGGESDDEMNEDELLEDMELVTGADDDVPEESGLEDLPTLKALIQQAVPQCIKWTHISLVSDEAIALQNHALSALNNIAWTVSCFDFANDENPGIFRAWQPVAKKIWSRSLAPILESDTADLKLATIVTSIAWAISRSLGGNTPLKGDEHRRFMALYQASRGQGASISKAEPEDEDQDPFQGLGVKCIGVLGQLARDPAPVDLNRDIGVFMLTVLSSLPATPAADAIEALNQIFDIYGDENAACDKAVFWKDDFLKHLEEVTPKVKAMVKSIDKRQFAELRDRADEAILNLRRFVSYKKKHAPK</sequence>
<dbReference type="GO" id="GO:0051082">
    <property type="term" value="F:unfolded protein binding"/>
    <property type="evidence" value="ECO:0007669"/>
    <property type="project" value="TreeGrafter"/>
</dbReference>
<feature type="compositionally biased region" description="Basic residues" evidence="2">
    <location>
        <begin position="1"/>
        <end position="11"/>
    </location>
</feature>
<dbReference type="EMBL" id="JANBVN010000029">
    <property type="protein sequence ID" value="KAJ9160970.1"/>
    <property type="molecule type" value="Genomic_DNA"/>
</dbReference>
<gene>
    <name evidence="4" type="ORF">NKR19_g2810</name>
</gene>
<dbReference type="Proteomes" id="UP001174691">
    <property type="component" value="Unassembled WGS sequence"/>
</dbReference>
<evidence type="ECO:0000259" key="3">
    <source>
        <dbReference type="Pfam" id="PF25567"/>
    </source>
</evidence>
<dbReference type="SUPFAM" id="SSF48371">
    <property type="entry name" value="ARM repeat"/>
    <property type="match status" value="1"/>
</dbReference>
<reference evidence="4" key="1">
    <citation type="submission" date="2022-07" db="EMBL/GenBank/DDBJ databases">
        <title>Fungi with potential for degradation of polypropylene.</title>
        <authorList>
            <person name="Gostincar C."/>
        </authorList>
    </citation>
    <scope>NUCLEOTIDE SEQUENCE</scope>
    <source>
        <strain evidence="4">EXF-13287</strain>
    </source>
</reference>
<dbReference type="InterPro" id="IPR052616">
    <property type="entry name" value="SYO1-like"/>
</dbReference>
<dbReference type="GO" id="GO:0042273">
    <property type="term" value="P:ribosomal large subunit biogenesis"/>
    <property type="evidence" value="ECO:0007669"/>
    <property type="project" value="TreeGrafter"/>
</dbReference>
<feature type="compositionally biased region" description="Acidic residues" evidence="2">
    <location>
        <begin position="367"/>
        <end position="386"/>
    </location>
</feature>
<dbReference type="PANTHER" id="PTHR13347">
    <property type="entry name" value="HEAT REPEAT-CONTAINING PROTEIN 3"/>
    <property type="match status" value="1"/>
</dbReference>
<comment type="caution">
    <text evidence="4">The sequence shown here is derived from an EMBL/GenBank/DDBJ whole genome shotgun (WGS) entry which is preliminary data.</text>
</comment>
<feature type="region of interest" description="Disordered" evidence="2">
    <location>
        <begin position="1"/>
        <end position="22"/>
    </location>
</feature>
<feature type="domain" description="SYO1-like TPR repeats" evidence="3">
    <location>
        <begin position="437"/>
        <end position="678"/>
    </location>
</feature>
<feature type="compositionally biased region" description="Acidic residues" evidence="2">
    <location>
        <begin position="344"/>
        <end position="360"/>
    </location>
</feature>
<dbReference type="InterPro" id="IPR011989">
    <property type="entry name" value="ARM-like"/>
</dbReference>
<organism evidence="4 5">
    <name type="scientific">Coniochaeta hoffmannii</name>
    <dbReference type="NCBI Taxonomy" id="91930"/>
    <lineage>
        <taxon>Eukaryota</taxon>
        <taxon>Fungi</taxon>
        <taxon>Dikarya</taxon>
        <taxon>Ascomycota</taxon>
        <taxon>Pezizomycotina</taxon>
        <taxon>Sordariomycetes</taxon>
        <taxon>Sordariomycetidae</taxon>
        <taxon>Coniochaetales</taxon>
        <taxon>Coniochaetaceae</taxon>
        <taxon>Coniochaeta</taxon>
    </lineage>
</organism>
<name>A0AA38VYU9_9PEZI</name>
<proteinExistence type="inferred from homology"/>
<evidence type="ECO:0000313" key="5">
    <source>
        <dbReference type="Proteomes" id="UP001174691"/>
    </source>
</evidence>
<evidence type="ECO:0000256" key="1">
    <source>
        <dbReference type="ARBA" id="ARBA00049983"/>
    </source>
</evidence>
<comment type="similarity">
    <text evidence="1">Belongs to the nuclear import and ribosome assembly adapter family.</text>
</comment>
<dbReference type="InterPro" id="IPR016024">
    <property type="entry name" value="ARM-type_fold"/>
</dbReference>
<evidence type="ECO:0000256" key="2">
    <source>
        <dbReference type="SAM" id="MobiDB-lite"/>
    </source>
</evidence>
<dbReference type="InterPro" id="IPR057990">
    <property type="entry name" value="TPR_SYO1"/>
</dbReference>
<keyword evidence="5" id="KW-1185">Reference proteome</keyword>
<evidence type="ECO:0000313" key="4">
    <source>
        <dbReference type="EMBL" id="KAJ9160970.1"/>
    </source>
</evidence>
<dbReference type="GO" id="GO:0006606">
    <property type="term" value="P:protein import into nucleus"/>
    <property type="evidence" value="ECO:0007669"/>
    <property type="project" value="TreeGrafter"/>
</dbReference>
<feature type="region of interest" description="Disordered" evidence="2">
    <location>
        <begin position="324"/>
        <end position="386"/>
    </location>
</feature>
<dbReference type="Gene3D" id="1.25.10.10">
    <property type="entry name" value="Leucine-rich Repeat Variant"/>
    <property type="match status" value="2"/>
</dbReference>
<dbReference type="AlphaFoldDB" id="A0AA38VYU9"/>
<protein>
    <submittedName>
        <fullName evidence="4">Synchronized import protein 1</fullName>
    </submittedName>
</protein>
<dbReference type="Pfam" id="PF25567">
    <property type="entry name" value="TPR_SYO1"/>
    <property type="match status" value="1"/>
</dbReference>
<dbReference type="CDD" id="cd13394">
    <property type="entry name" value="Syo1_like"/>
    <property type="match status" value="1"/>
</dbReference>
<dbReference type="PANTHER" id="PTHR13347:SF1">
    <property type="entry name" value="HEAT REPEAT-CONTAINING PROTEIN 3"/>
    <property type="match status" value="1"/>
</dbReference>
<accession>A0AA38VYU9</accession>